<keyword evidence="3" id="KW-0963">Cytoplasm</keyword>
<dbReference type="Gene3D" id="2.60.40.10">
    <property type="entry name" value="Immunoglobulins"/>
    <property type="match status" value="5"/>
</dbReference>
<accession>A0A8D3DPX9</accession>
<evidence type="ECO:0000313" key="12">
    <source>
        <dbReference type="Proteomes" id="UP000694558"/>
    </source>
</evidence>
<evidence type="ECO:0000256" key="2">
    <source>
        <dbReference type="ARBA" id="ARBA00006692"/>
    </source>
</evidence>
<proteinExistence type="inferred from homology"/>
<dbReference type="GO" id="GO:0045989">
    <property type="term" value="P:positive regulation of striated muscle contraction"/>
    <property type="evidence" value="ECO:0007669"/>
    <property type="project" value="UniProtKB-ARBA"/>
</dbReference>
<keyword evidence="5" id="KW-0547">Nucleotide-binding</keyword>
<dbReference type="FunFam" id="2.60.40.10:FF:000107">
    <property type="entry name" value="Myosin, light chain kinase a"/>
    <property type="match status" value="1"/>
</dbReference>
<name>A0A8D3DPX9_SCOMX</name>
<dbReference type="GO" id="GO:0005524">
    <property type="term" value="F:ATP binding"/>
    <property type="evidence" value="ECO:0007669"/>
    <property type="project" value="UniProtKB-KW"/>
</dbReference>
<reference evidence="11" key="1">
    <citation type="submission" date="2023-05" db="EMBL/GenBank/DDBJ databases">
        <title>High-quality long-read genome of Scophthalmus maximus.</title>
        <authorList>
            <person name="Lien S."/>
            <person name="Martinez P."/>
        </authorList>
    </citation>
    <scope>NUCLEOTIDE SEQUENCE [LARGE SCALE GENOMIC DNA]</scope>
</reference>
<evidence type="ECO:0000256" key="9">
    <source>
        <dbReference type="SAM" id="MobiDB-lite"/>
    </source>
</evidence>
<keyword evidence="4" id="KW-0677">Repeat</keyword>
<feature type="domain" description="Ig-like" evidence="10">
    <location>
        <begin position="349"/>
        <end position="439"/>
    </location>
</feature>
<dbReference type="Proteomes" id="UP000694558">
    <property type="component" value="Chromosome 14"/>
</dbReference>
<feature type="compositionally biased region" description="Low complexity" evidence="9">
    <location>
        <begin position="1"/>
        <end position="16"/>
    </location>
</feature>
<dbReference type="GO" id="GO:0055013">
    <property type="term" value="P:cardiac muscle cell development"/>
    <property type="evidence" value="ECO:0007669"/>
    <property type="project" value="UniProtKB-ARBA"/>
</dbReference>
<keyword evidence="8" id="KW-0393">Immunoglobulin domain</keyword>
<dbReference type="Ensembl" id="ENSSMAT00000062433.1">
    <property type="protein sequence ID" value="ENSSMAP00000061588.1"/>
    <property type="gene ID" value="ENSSMAG00000023497.1"/>
</dbReference>
<dbReference type="FunFam" id="2.60.40.10:FF:000032">
    <property type="entry name" value="palladin isoform X1"/>
    <property type="match status" value="1"/>
</dbReference>
<dbReference type="InterPro" id="IPR003599">
    <property type="entry name" value="Ig_sub"/>
</dbReference>
<sequence length="1149" mass="127383">MSESVSSSVQDQQGESLHWPPAGELPTEGRETRLQRDSEYFVSEEEALAQRILKWQQDVVEQEEVAELESEWTSDSQCKPSGSRLPFESIVPTFDSKPHHETHPMDLPPPHATLAGEALLTKKPSPPQRATGYKPSLPHDSSFISRVSPTHPGLPHHAGVPIESSYDLKTAPVKDTMGRETSGDQRYSITQLTNVPFEGYKPSAEGESPHKPSGRRSPCCILQEDQKRKAKKRWSMEEYVMTVDKSSSQCIKSEIKEERGVREEIGTARDSSEWRQQTGFAGVKREDITEDSIRSKQGDEISADSVQPAATKENVQRVQGESNLKEDFHKSQESKRIKEVATSTGGSLPVFVKEISSLNVKISEMSEFTCQFHGDPLPTVTWLKDGHPLAHNPDYDIMSKSNTSKLTIYYPTTDHEGTYDCVITNKHGKSICSATLEISDKKESFRSSPVEIRITAATPVPEMTEESIEEKSQAFTEKTSDVPIDEGASQTVKHKFTFSFDVAGEAPRVNSELDNITCSEGHTAILECVITGEPAAEMLWFCDDVCLKITGGKYRVEVDDKLYRLYINSFTYTDAGVYKCVARNTLGEVASISDVSFQVAEPVRISKAGGAEEDDGFAEDIKKPSESPELVRPKPQKPVCFTLQKEEGEGQMLGEDTFHTFDRTGSFIPFQSEKVPAVKRSVKASAPPEEAVKPKIISKSFKPVRQSETTMSLSIYNEAETVSGASLVEGLTEVEQQGLKTEGCVLMPGIQPSTGDSSEKFFSPVQFLASPADDCIETINLDENQFLTRGRGSLGLVTLQEKVQGIPPAFLKPLIKKRMFENESLTFCAEVFGLPSPEVKWFCNKTQLVAAERVIMERDGDSISLTILNVTKADQGEYICEAVNYVGEARSVALVVVVSQEVRFLPAPPAVTHQHVMEFDVEEDDSSRSPSPQEILLEPVFLSQLSPAAVTTGETARFTIKVSGFPKPTVQWSHNGKEIKSSSIYQLIEEREEYMLVITKVTSEYEGEYSCTATNRFGQTTCTTYLEVKKPDVSQAEKWVEKMFKITGQPPTFTVQIQPVRCLEGGEVYFNYKASGDPVPDVKWFKGAFQIQPSRNYVITVNPDGSGSIYLKSIKQEDSGLYTCKASNRFGEAACSAELVVSDGLHHRH</sequence>
<feature type="compositionally biased region" description="Basic and acidic residues" evidence="9">
    <location>
        <begin position="323"/>
        <end position="339"/>
    </location>
</feature>
<dbReference type="FunFam" id="2.60.40.10:FF:000425">
    <property type="entry name" value="Myosin light chain kinase"/>
    <property type="match status" value="2"/>
</dbReference>
<evidence type="ECO:0000256" key="1">
    <source>
        <dbReference type="ARBA" id="ARBA00004496"/>
    </source>
</evidence>
<feature type="domain" description="Ig-like" evidence="10">
    <location>
        <begin position="1031"/>
        <end position="1142"/>
    </location>
</feature>
<feature type="domain" description="Ig-like" evidence="10">
    <location>
        <begin position="507"/>
        <end position="596"/>
    </location>
</feature>
<dbReference type="CDD" id="cd00096">
    <property type="entry name" value="Ig"/>
    <property type="match status" value="1"/>
</dbReference>
<keyword evidence="7" id="KW-1015">Disulfide bond</keyword>
<dbReference type="PANTHER" id="PTHR47633">
    <property type="entry name" value="IMMUNOGLOBULIN"/>
    <property type="match status" value="1"/>
</dbReference>
<dbReference type="SUPFAM" id="SSF48726">
    <property type="entry name" value="Immunoglobulin"/>
    <property type="match status" value="5"/>
</dbReference>
<dbReference type="InterPro" id="IPR007110">
    <property type="entry name" value="Ig-like_dom"/>
</dbReference>
<dbReference type="FunFam" id="2.60.40.10:FF:000145">
    <property type="entry name" value="Myosin light chain kinase, smooth muscle"/>
    <property type="match status" value="1"/>
</dbReference>
<evidence type="ECO:0000256" key="4">
    <source>
        <dbReference type="ARBA" id="ARBA00022737"/>
    </source>
</evidence>
<comment type="similarity">
    <text evidence="2">Belongs to the protein kinase superfamily. CAMK Ser/Thr protein kinase family.</text>
</comment>
<dbReference type="SMART" id="SM00408">
    <property type="entry name" value="IGc2"/>
    <property type="match status" value="5"/>
</dbReference>
<evidence type="ECO:0000256" key="6">
    <source>
        <dbReference type="ARBA" id="ARBA00022840"/>
    </source>
</evidence>
<feature type="region of interest" description="Disordered" evidence="9">
    <location>
        <begin position="198"/>
        <end position="218"/>
    </location>
</feature>
<dbReference type="GeneTree" id="ENSGT00940000163812"/>
<feature type="region of interest" description="Disordered" evidence="9">
    <location>
        <begin position="289"/>
        <end position="340"/>
    </location>
</feature>
<dbReference type="GO" id="GO:0005737">
    <property type="term" value="C:cytoplasm"/>
    <property type="evidence" value="ECO:0007669"/>
    <property type="project" value="UniProtKB-SubCell"/>
</dbReference>
<feature type="compositionally biased region" description="Acidic residues" evidence="9">
    <location>
        <begin position="63"/>
        <end position="72"/>
    </location>
</feature>
<dbReference type="PANTHER" id="PTHR47633:SF4">
    <property type="entry name" value="MYOPALLADIN ISOFORM X1"/>
    <property type="match status" value="1"/>
</dbReference>
<feature type="region of interest" description="Disordered" evidence="9">
    <location>
        <begin position="614"/>
        <end position="633"/>
    </location>
</feature>
<feature type="region of interest" description="Disordered" evidence="9">
    <location>
        <begin position="63"/>
        <end position="111"/>
    </location>
</feature>
<feature type="compositionally biased region" description="Basic and acidic residues" evidence="9">
    <location>
        <begin position="289"/>
        <end position="299"/>
    </location>
</feature>
<feature type="compositionally biased region" description="Basic and acidic residues" evidence="9">
    <location>
        <begin position="619"/>
        <end position="632"/>
    </location>
</feature>
<evidence type="ECO:0000256" key="5">
    <source>
        <dbReference type="ARBA" id="ARBA00022741"/>
    </source>
</evidence>
<keyword evidence="6" id="KW-0067">ATP-binding</keyword>
<feature type="compositionally biased region" description="Basic and acidic residues" evidence="9">
    <location>
        <begin position="27"/>
        <end position="38"/>
    </location>
</feature>
<dbReference type="AlphaFoldDB" id="A0A8D3DPX9"/>
<evidence type="ECO:0000259" key="10">
    <source>
        <dbReference type="PROSITE" id="PS50835"/>
    </source>
</evidence>
<protein>
    <recommendedName>
        <fullName evidence="10">Ig-like domain-containing protein</fullName>
    </recommendedName>
</protein>
<dbReference type="PROSITE" id="PS50835">
    <property type="entry name" value="IG_LIKE"/>
    <property type="match status" value="5"/>
</dbReference>
<feature type="region of interest" description="Disordered" evidence="9">
    <location>
        <begin position="1"/>
        <end position="38"/>
    </location>
</feature>
<organism evidence="11 12">
    <name type="scientific">Scophthalmus maximus</name>
    <name type="common">Turbot</name>
    <name type="synonym">Psetta maxima</name>
    <dbReference type="NCBI Taxonomy" id="52904"/>
    <lineage>
        <taxon>Eukaryota</taxon>
        <taxon>Metazoa</taxon>
        <taxon>Chordata</taxon>
        <taxon>Craniata</taxon>
        <taxon>Vertebrata</taxon>
        <taxon>Euteleostomi</taxon>
        <taxon>Actinopterygii</taxon>
        <taxon>Neopterygii</taxon>
        <taxon>Teleostei</taxon>
        <taxon>Neoteleostei</taxon>
        <taxon>Acanthomorphata</taxon>
        <taxon>Carangaria</taxon>
        <taxon>Pleuronectiformes</taxon>
        <taxon>Pleuronectoidei</taxon>
        <taxon>Scophthalmidae</taxon>
        <taxon>Scophthalmus</taxon>
    </lineage>
</organism>
<dbReference type="InterPro" id="IPR003598">
    <property type="entry name" value="Ig_sub2"/>
</dbReference>
<feature type="domain" description="Ig-like" evidence="10">
    <location>
        <begin position="807"/>
        <end position="893"/>
    </location>
</feature>
<evidence type="ECO:0000313" key="11">
    <source>
        <dbReference type="Ensembl" id="ENSSMAP00000061588.1"/>
    </source>
</evidence>
<feature type="domain" description="Ig-like" evidence="10">
    <location>
        <begin position="939"/>
        <end position="1029"/>
    </location>
</feature>
<comment type="subcellular location">
    <subcellularLocation>
        <location evidence="1">Cytoplasm</location>
    </subcellularLocation>
</comment>
<evidence type="ECO:0000256" key="7">
    <source>
        <dbReference type="ARBA" id="ARBA00023157"/>
    </source>
</evidence>
<dbReference type="Pfam" id="PF07679">
    <property type="entry name" value="I-set"/>
    <property type="match status" value="5"/>
</dbReference>
<evidence type="ECO:0000256" key="3">
    <source>
        <dbReference type="ARBA" id="ARBA00022490"/>
    </source>
</evidence>
<evidence type="ECO:0000256" key="8">
    <source>
        <dbReference type="ARBA" id="ARBA00023319"/>
    </source>
</evidence>
<dbReference type="GO" id="GO:0003007">
    <property type="term" value="P:heart morphogenesis"/>
    <property type="evidence" value="ECO:0007669"/>
    <property type="project" value="UniProtKB-ARBA"/>
</dbReference>
<reference evidence="11" key="2">
    <citation type="submission" date="2025-08" db="UniProtKB">
        <authorList>
            <consortium name="Ensembl"/>
        </authorList>
    </citation>
    <scope>IDENTIFICATION</scope>
</reference>
<dbReference type="SMART" id="SM00409">
    <property type="entry name" value="IG"/>
    <property type="match status" value="5"/>
</dbReference>
<dbReference type="InterPro" id="IPR013783">
    <property type="entry name" value="Ig-like_fold"/>
</dbReference>
<dbReference type="InterPro" id="IPR036179">
    <property type="entry name" value="Ig-like_dom_sf"/>
</dbReference>
<dbReference type="GO" id="GO:0060298">
    <property type="term" value="P:positive regulation of sarcomere organization"/>
    <property type="evidence" value="ECO:0007669"/>
    <property type="project" value="UniProtKB-ARBA"/>
</dbReference>
<dbReference type="InterPro" id="IPR013098">
    <property type="entry name" value="Ig_I-set"/>
</dbReference>